<keyword evidence="4" id="KW-0479">Metal-binding</keyword>
<keyword evidence="7" id="KW-0464">Manganese</keyword>
<dbReference type="InterPro" id="IPR000059">
    <property type="entry name" value="NUDIX_hydrolase_NudL_CS"/>
</dbReference>
<keyword evidence="10" id="KW-1185">Reference proteome</keyword>
<sequence>MTRDKMLLRLQQALPLESAGGASEQSATLPQAAVLVLLKQLEAEPEVLLTRRADHMRLHAGEVAFPGGRCDTEDSNHWVTALREANEEVALPARQVEQLGTMAPVVTRTGIEVTPCVGRLLGEVKFEPNPQELDTIFSVPLEFLADASNLSFDSFEYAGAQRQVPRYDYQQYCIWGITAAMLVRLVNITHAAQLPLGAYWRNDT</sequence>
<dbReference type="InterPro" id="IPR015797">
    <property type="entry name" value="NUDIX_hydrolase-like_dom_sf"/>
</dbReference>
<evidence type="ECO:0000256" key="3">
    <source>
        <dbReference type="ARBA" id="ARBA00006506"/>
    </source>
</evidence>
<dbReference type="SUPFAM" id="SSF55811">
    <property type="entry name" value="Nudix"/>
    <property type="match status" value="1"/>
</dbReference>
<protein>
    <submittedName>
        <fullName evidence="9">CoA pyrophosphatase</fullName>
    </submittedName>
</protein>
<dbReference type="Pfam" id="PF00293">
    <property type="entry name" value="NUDIX"/>
    <property type="match status" value="1"/>
</dbReference>
<dbReference type="InterPro" id="IPR045121">
    <property type="entry name" value="CoAse"/>
</dbReference>
<keyword evidence="5" id="KW-0378">Hydrolase</keyword>
<name>A0ABT3THP9_9GAMM</name>
<dbReference type="Proteomes" id="UP001143362">
    <property type="component" value="Unassembled WGS sequence"/>
</dbReference>
<dbReference type="RefSeq" id="WP_279245797.1">
    <property type="nucleotide sequence ID" value="NZ_SHNN01000002.1"/>
</dbReference>
<evidence type="ECO:0000259" key="8">
    <source>
        <dbReference type="PROSITE" id="PS51462"/>
    </source>
</evidence>
<dbReference type="PROSITE" id="PS01293">
    <property type="entry name" value="NUDIX_COA"/>
    <property type="match status" value="1"/>
</dbReference>
<evidence type="ECO:0000256" key="7">
    <source>
        <dbReference type="ARBA" id="ARBA00023211"/>
    </source>
</evidence>
<dbReference type="Gene3D" id="3.90.79.10">
    <property type="entry name" value="Nucleoside Triphosphate Pyrophosphohydrolase"/>
    <property type="match status" value="1"/>
</dbReference>
<comment type="cofactor">
    <cofactor evidence="2">
        <name>Mg(2+)</name>
        <dbReference type="ChEBI" id="CHEBI:18420"/>
    </cofactor>
</comment>
<evidence type="ECO:0000256" key="4">
    <source>
        <dbReference type="ARBA" id="ARBA00022723"/>
    </source>
</evidence>
<dbReference type="NCBIfam" id="NF007980">
    <property type="entry name" value="PRK10707.1"/>
    <property type="match status" value="1"/>
</dbReference>
<proteinExistence type="inferred from homology"/>
<feature type="domain" description="Nudix hydrolase" evidence="8">
    <location>
        <begin position="28"/>
        <end position="165"/>
    </location>
</feature>
<keyword evidence="6" id="KW-0460">Magnesium</keyword>
<dbReference type="PROSITE" id="PS51462">
    <property type="entry name" value="NUDIX"/>
    <property type="match status" value="1"/>
</dbReference>
<reference evidence="9" key="1">
    <citation type="submission" date="2019-02" db="EMBL/GenBank/DDBJ databases">
        <authorList>
            <person name="Li S.-H."/>
        </authorList>
    </citation>
    <scope>NUCLEOTIDE SEQUENCE</scope>
    <source>
        <strain evidence="9">IMCC14734</strain>
    </source>
</reference>
<gene>
    <name evidence="9" type="ORF">EYC98_13120</name>
</gene>
<dbReference type="CDD" id="cd03426">
    <property type="entry name" value="NUDIX_CoAse_Nudt7"/>
    <property type="match status" value="1"/>
</dbReference>
<accession>A0ABT3THP9</accession>
<dbReference type="PANTHER" id="PTHR12992:SF11">
    <property type="entry name" value="MITOCHONDRIAL COENZYME A DIPHOSPHATASE NUDT8"/>
    <property type="match status" value="1"/>
</dbReference>
<dbReference type="InterPro" id="IPR000086">
    <property type="entry name" value="NUDIX_hydrolase_dom"/>
</dbReference>
<evidence type="ECO:0000313" key="9">
    <source>
        <dbReference type="EMBL" id="MCX2981801.1"/>
    </source>
</evidence>
<evidence type="ECO:0000256" key="6">
    <source>
        <dbReference type="ARBA" id="ARBA00022842"/>
    </source>
</evidence>
<comment type="similarity">
    <text evidence="3">Belongs to the Nudix hydrolase family. PCD1 subfamily.</text>
</comment>
<comment type="caution">
    <text evidence="9">The sequence shown here is derived from an EMBL/GenBank/DDBJ whole genome shotgun (WGS) entry which is preliminary data.</text>
</comment>
<dbReference type="PANTHER" id="PTHR12992">
    <property type="entry name" value="NUDIX HYDROLASE"/>
    <property type="match status" value="1"/>
</dbReference>
<comment type="cofactor">
    <cofactor evidence="1">
        <name>Mn(2+)</name>
        <dbReference type="ChEBI" id="CHEBI:29035"/>
    </cofactor>
</comment>
<organism evidence="9 10">
    <name type="scientific">Candidatus Litorirhabdus singularis</name>
    <dbReference type="NCBI Taxonomy" id="2518993"/>
    <lineage>
        <taxon>Bacteria</taxon>
        <taxon>Pseudomonadati</taxon>
        <taxon>Pseudomonadota</taxon>
        <taxon>Gammaproteobacteria</taxon>
        <taxon>Cellvibrionales</taxon>
        <taxon>Halieaceae</taxon>
        <taxon>Candidatus Litorirhabdus</taxon>
    </lineage>
</organism>
<evidence type="ECO:0000256" key="1">
    <source>
        <dbReference type="ARBA" id="ARBA00001936"/>
    </source>
</evidence>
<dbReference type="EMBL" id="SHNN01000002">
    <property type="protein sequence ID" value="MCX2981801.1"/>
    <property type="molecule type" value="Genomic_DNA"/>
</dbReference>
<evidence type="ECO:0000256" key="5">
    <source>
        <dbReference type="ARBA" id="ARBA00022801"/>
    </source>
</evidence>
<evidence type="ECO:0000313" key="10">
    <source>
        <dbReference type="Proteomes" id="UP001143362"/>
    </source>
</evidence>
<evidence type="ECO:0000256" key="2">
    <source>
        <dbReference type="ARBA" id="ARBA00001946"/>
    </source>
</evidence>